<protein>
    <submittedName>
        <fullName evidence="1">Uncharacterized protein</fullName>
    </submittedName>
</protein>
<gene>
    <name evidence="1" type="ORF">HMPREF1549_00349</name>
</gene>
<name>U1QIC3_9ACTO</name>
<accession>U1QIC3</accession>
<comment type="caution">
    <text evidence="1">The sequence shown here is derived from an EMBL/GenBank/DDBJ whole genome shotgun (WGS) entry which is preliminary data.</text>
</comment>
<evidence type="ECO:0000313" key="2">
    <source>
        <dbReference type="Proteomes" id="UP000016498"/>
    </source>
</evidence>
<sequence>MGTGFLFPTASAVSGRCAARHRLAAAGRVKTVPCRRGMAPGTVTS</sequence>
<reference evidence="1 2" key="1">
    <citation type="submission" date="2013-06" db="EMBL/GenBank/DDBJ databases">
        <authorList>
            <person name="Weinstock G."/>
            <person name="Sodergren E."/>
            <person name="Lobos E.A."/>
            <person name="Fulton L."/>
            <person name="Fulton R."/>
            <person name="Courtney L."/>
            <person name="Fronick C."/>
            <person name="O'Laughlin M."/>
            <person name="Godfrey J."/>
            <person name="Wilson R.M."/>
            <person name="Miner T."/>
            <person name="Farmer C."/>
            <person name="Delehaunty K."/>
            <person name="Cordes M."/>
            <person name="Minx P."/>
            <person name="Tomlinson C."/>
            <person name="Chen J."/>
            <person name="Wollam A."/>
            <person name="Pepin K.H."/>
            <person name="Bhonagiri V."/>
            <person name="Zhang X."/>
            <person name="Warren W."/>
            <person name="Mitreva M."/>
            <person name="Mardis E.R."/>
            <person name="Wilson R.K."/>
        </authorList>
    </citation>
    <scope>NUCLEOTIDE SEQUENCE [LARGE SCALE GENOMIC DNA]</scope>
    <source>
        <strain evidence="1 2">F0510</strain>
    </source>
</reference>
<dbReference type="Proteomes" id="UP000016498">
    <property type="component" value="Unassembled WGS sequence"/>
</dbReference>
<dbReference type="HOGENOM" id="CLU_3195086_0_0_11"/>
<proteinExistence type="predicted"/>
<dbReference type="AlphaFoldDB" id="U1QIC3"/>
<evidence type="ECO:0000313" key="1">
    <source>
        <dbReference type="EMBL" id="ERH21941.1"/>
    </source>
</evidence>
<organism evidence="1 2">
    <name type="scientific">Actinomyces johnsonii F0510</name>
    <dbReference type="NCBI Taxonomy" id="1227262"/>
    <lineage>
        <taxon>Bacteria</taxon>
        <taxon>Bacillati</taxon>
        <taxon>Actinomycetota</taxon>
        <taxon>Actinomycetes</taxon>
        <taxon>Actinomycetales</taxon>
        <taxon>Actinomycetaceae</taxon>
        <taxon>Actinomyces</taxon>
    </lineage>
</organism>
<dbReference type="EMBL" id="AWSD01000040">
    <property type="protein sequence ID" value="ERH21941.1"/>
    <property type="molecule type" value="Genomic_DNA"/>
</dbReference>